<dbReference type="Pfam" id="PF06119">
    <property type="entry name" value="NIDO"/>
    <property type="match status" value="1"/>
</dbReference>
<accession>A0ABN8PM23</accession>
<feature type="non-terminal residue" evidence="2">
    <location>
        <position position="1"/>
    </location>
</feature>
<feature type="non-terminal residue" evidence="2">
    <location>
        <position position="189"/>
    </location>
</feature>
<comment type="caution">
    <text evidence="2">The sequence shown here is derived from an EMBL/GenBank/DDBJ whole genome shotgun (WGS) entry which is preliminary data.</text>
</comment>
<dbReference type="InterPro" id="IPR003886">
    <property type="entry name" value="NIDO_dom"/>
</dbReference>
<feature type="domain" description="NIDO" evidence="1">
    <location>
        <begin position="32"/>
        <end position="187"/>
    </location>
</feature>
<proteinExistence type="predicted"/>
<reference evidence="2 3" key="1">
    <citation type="submission" date="2022-05" db="EMBL/GenBank/DDBJ databases">
        <authorList>
            <consortium name="Genoscope - CEA"/>
            <person name="William W."/>
        </authorList>
    </citation>
    <scope>NUCLEOTIDE SEQUENCE [LARGE SCALE GENOMIC DNA]</scope>
</reference>
<evidence type="ECO:0000313" key="2">
    <source>
        <dbReference type="EMBL" id="CAH3145937.1"/>
    </source>
</evidence>
<dbReference type="PROSITE" id="PS51220">
    <property type="entry name" value="NIDO"/>
    <property type="match status" value="1"/>
</dbReference>
<dbReference type="PANTHER" id="PTHR13802">
    <property type="entry name" value="MUCIN 4-RELATED"/>
    <property type="match status" value="1"/>
</dbReference>
<dbReference type="SMART" id="SM00539">
    <property type="entry name" value="NIDO"/>
    <property type="match status" value="1"/>
</dbReference>
<evidence type="ECO:0000259" key="1">
    <source>
        <dbReference type="PROSITE" id="PS51220"/>
    </source>
</evidence>
<dbReference type="PANTHER" id="PTHR13802:SF59">
    <property type="entry name" value="SUSHI DOMAIN-CONTAINING PROTEIN 2"/>
    <property type="match status" value="1"/>
</dbReference>
<name>A0ABN8PM23_9CNID</name>
<organism evidence="2 3">
    <name type="scientific">Porites lobata</name>
    <dbReference type="NCBI Taxonomy" id="104759"/>
    <lineage>
        <taxon>Eukaryota</taxon>
        <taxon>Metazoa</taxon>
        <taxon>Cnidaria</taxon>
        <taxon>Anthozoa</taxon>
        <taxon>Hexacorallia</taxon>
        <taxon>Scleractinia</taxon>
        <taxon>Fungiina</taxon>
        <taxon>Poritidae</taxon>
        <taxon>Porites</taxon>
    </lineage>
</organism>
<sequence length="189" mass="21113">VNTNGVISFLINVNQFTPERFPLGDGRRLVAPFWGDADTRTTGKVFYRETSDRNLLIKAATDITSIYVECKAFRPAWLMIATWYEVPFYGARGNYTDRYNTFQAVLVTNGIHSFVLFNYNELTWTTGTASQGNSSGLGGIPAQAGYNAGDGLRFFNIPGSGTHEVLELPYTSNIERPGRWMYRVDSKPG</sequence>
<dbReference type="EMBL" id="CALNXK010000077">
    <property type="protein sequence ID" value="CAH3145937.1"/>
    <property type="molecule type" value="Genomic_DNA"/>
</dbReference>
<keyword evidence="3" id="KW-1185">Reference proteome</keyword>
<dbReference type="Proteomes" id="UP001159405">
    <property type="component" value="Unassembled WGS sequence"/>
</dbReference>
<protein>
    <recommendedName>
        <fullName evidence="1">NIDO domain-containing protein</fullName>
    </recommendedName>
</protein>
<gene>
    <name evidence="2" type="ORF">PLOB_00044829</name>
</gene>
<dbReference type="InterPro" id="IPR051495">
    <property type="entry name" value="Epithelial_Barrier/Signaling"/>
</dbReference>
<evidence type="ECO:0000313" key="3">
    <source>
        <dbReference type="Proteomes" id="UP001159405"/>
    </source>
</evidence>